<evidence type="ECO:0000313" key="8">
    <source>
        <dbReference type="EMBL" id="KAH0624965.1"/>
    </source>
</evidence>
<evidence type="ECO:0000256" key="1">
    <source>
        <dbReference type="ARBA" id="ARBA00004123"/>
    </source>
</evidence>
<evidence type="ECO:0000256" key="2">
    <source>
        <dbReference type="ARBA" id="ARBA00022723"/>
    </source>
</evidence>
<comment type="subcellular location">
    <subcellularLocation>
        <location evidence="1">Nucleus</location>
    </subcellularLocation>
</comment>
<evidence type="ECO:0000256" key="4">
    <source>
        <dbReference type="ARBA" id="ARBA00022833"/>
    </source>
</evidence>
<accession>A0ABQ7T663</accession>
<keyword evidence="6" id="KW-0539">Nucleus</keyword>
<dbReference type="InterPro" id="IPR041006">
    <property type="entry name" value="Morc_S5"/>
</dbReference>
<name>A0ABQ7T663_PHRPL</name>
<evidence type="ECO:0000259" key="7">
    <source>
        <dbReference type="PROSITE" id="PS51050"/>
    </source>
</evidence>
<dbReference type="PANTHER" id="PTHR23337:SF7">
    <property type="entry name" value="ATPASE MORC2"/>
    <property type="match status" value="1"/>
</dbReference>
<organism evidence="8 9">
    <name type="scientific">Phrynosoma platyrhinos</name>
    <name type="common">Desert horned lizard</name>
    <dbReference type="NCBI Taxonomy" id="52577"/>
    <lineage>
        <taxon>Eukaryota</taxon>
        <taxon>Metazoa</taxon>
        <taxon>Chordata</taxon>
        <taxon>Craniata</taxon>
        <taxon>Vertebrata</taxon>
        <taxon>Euteleostomi</taxon>
        <taxon>Lepidosauria</taxon>
        <taxon>Squamata</taxon>
        <taxon>Bifurcata</taxon>
        <taxon>Unidentata</taxon>
        <taxon>Episquamata</taxon>
        <taxon>Toxicofera</taxon>
        <taxon>Iguania</taxon>
        <taxon>Phrynosomatidae</taxon>
        <taxon>Phrynosomatinae</taxon>
        <taxon>Phrynosoma</taxon>
    </lineage>
</organism>
<gene>
    <name evidence="8" type="ORF">JD844_032925</name>
</gene>
<evidence type="ECO:0000256" key="6">
    <source>
        <dbReference type="ARBA" id="ARBA00023242"/>
    </source>
</evidence>
<dbReference type="PANTHER" id="PTHR23337">
    <property type="entry name" value="ZINC FINGER CW-TYPE COILED-COIL DOMAIN PROTEIN 1"/>
    <property type="match status" value="1"/>
</dbReference>
<dbReference type="Pfam" id="PF07496">
    <property type="entry name" value="zf-CW"/>
    <property type="match status" value="1"/>
</dbReference>
<comment type="caution">
    <text evidence="8">The sequence shown here is derived from an EMBL/GenBank/DDBJ whole genome shotgun (WGS) entry which is preliminary data.</text>
</comment>
<dbReference type="InterPro" id="IPR011124">
    <property type="entry name" value="Znf_CW"/>
</dbReference>
<dbReference type="PROSITE" id="PS51050">
    <property type="entry name" value="ZF_CW"/>
    <property type="match status" value="1"/>
</dbReference>
<proteinExistence type="predicted"/>
<evidence type="ECO:0000256" key="5">
    <source>
        <dbReference type="ARBA" id="ARBA00023054"/>
    </source>
</evidence>
<dbReference type="Gene3D" id="3.30.40.100">
    <property type="match status" value="1"/>
</dbReference>
<dbReference type="Proteomes" id="UP000826234">
    <property type="component" value="Unassembled WGS sequence"/>
</dbReference>
<keyword evidence="3" id="KW-0863">Zinc-finger</keyword>
<keyword evidence="5" id="KW-0175">Coiled coil</keyword>
<keyword evidence="2" id="KW-0479">Metal-binding</keyword>
<dbReference type="Pfam" id="PF17942">
    <property type="entry name" value="Morc6_S5"/>
    <property type="match status" value="1"/>
</dbReference>
<keyword evidence="4" id="KW-0862">Zinc</keyword>
<keyword evidence="9" id="KW-1185">Reference proteome</keyword>
<evidence type="ECO:0000256" key="3">
    <source>
        <dbReference type="ARBA" id="ARBA00022771"/>
    </source>
</evidence>
<protein>
    <recommendedName>
        <fullName evidence="7">CW-type domain-containing protein</fullName>
    </recommendedName>
</protein>
<feature type="domain" description="CW-type" evidence="7">
    <location>
        <begin position="65"/>
        <end position="121"/>
    </location>
</feature>
<dbReference type="EMBL" id="JAIPUX010001232">
    <property type="protein sequence ID" value="KAH0624965.1"/>
    <property type="molecule type" value="Genomic_DNA"/>
</dbReference>
<evidence type="ECO:0000313" key="9">
    <source>
        <dbReference type="Proteomes" id="UP000826234"/>
    </source>
</evidence>
<sequence>MLIYSNNRLIKLFEKVGHQKNMGSYFGAGAVGIVDVPLDVMEPTHNKQAFANVKEYNHLLKAMGNCLVQYWKDIGMNICLKWRLLSFDTDINHGGHHGIWNCANSPNPLEKKCDAPEHLPSIPLGTFNLTKSLDDKQKLLIESIQERKRKLENLQSQKLHLIKPHTSSAKGPKYVLPFEIQDEQSYNEEPVIIKIETDSEPEIISV</sequence>
<reference evidence="8 9" key="1">
    <citation type="journal article" date="2022" name="Gigascience">
        <title>A chromosome-level genome assembly and annotation of the desert horned lizard, Phrynosoma platyrhinos, provides insight into chromosomal rearrangements among reptiles.</title>
        <authorList>
            <person name="Koochekian N."/>
            <person name="Ascanio A."/>
            <person name="Farleigh K."/>
            <person name="Card D.C."/>
            <person name="Schield D.R."/>
            <person name="Castoe T.A."/>
            <person name="Jezkova T."/>
        </authorList>
    </citation>
    <scope>NUCLEOTIDE SEQUENCE [LARGE SCALE GENOMIC DNA]</scope>
    <source>
        <strain evidence="8">NK-2021</strain>
    </source>
</reference>